<feature type="domain" description="Amidohydrolase-related" evidence="2">
    <location>
        <begin position="47"/>
        <end position="257"/>
    </location>
</feature>
<dbReference type="RefSeq" id="WP_145030744.1">
    <property type="nucleotide sequence ID" value="NZ_CP036271.1"/>
</dbReference>
<dbReference type="OrthoDB" id="265149at2"/>
<proteinExistence type="predicted"/>
<evidence type="ECO:0000259" key="2">
    <source>
        <dbReference type="Pfam" id="PF04909"/>
    </source>
</evidence>
<dbReference type="PANTHER" id="PTHR21240:SF28">
    <property type="entry name" value="ISO-OROTATE DECARBOXYLASE (EUROFUNG)"/>
    <property type="match status" value="1"/>
</dbReference>
<dbReference type="InterPro" id="IPR032466">
    <property type="entry name" value="Metal_Hydrolase"/>
</dbReference>
<dbReference type="InterPro" id="IPR006680">
    <property type="entry name" value="Amidohydro-rel"/>
</dbReference>
<dbReference type="AlphaFoldDB" id="A0A517SFM6"/>
<evidence type="ECO:0000313" key="3">
    <source>
        <dbReference type="EMBL" id="QDT54933.1"/>
    </source>
</evidence>
<dbReference type="GO" id="GO:0016787">
    <property type="term" value="F:hydrolase activity"/>
    <property type="evidence" value="ECO:0007669"/>
    <property type="project" value="UniProtKB-KW"/>
</dbReference>
<dbReference type="GO" id="GO:0019748">
    <property type="term" value="P:secondary metabolic process"/>
    <property type="evidence" value="ECO:0007669"/>
    <property type="project" value="TreeGrafter"/>
</dbReference>
<dbReference type="Pfam" id="PF04909">
    <property type="entry name" value="Amidohydro_2"/>
    <property type="match status" value="1"/>
</dbReference>
<dbReference type="EMBL" id="CP036271">
    <property type="protein sequence ID" value="QDT54933.1"/>
    <property type="molecule type" value="Genomic_DNA"/>
</dbReference>
<dbReference type="PANTHER" id="PTHR21240">
    <property type="entry name" value="2-AMINO-3-CARBOXYLMUCONATE-6-SEMIALDEHYDE DECARBOXYLASE"/>
    <property type="match status" value="1"/>
</dbReference>
<gene>
    <name evidence="3" type="ORF">Pan44_29730</name>
</gene>
<keyword evidence="1" id="KW-0456">Lyase</keyword>
<organism evidence="3 4">
    <name type="scientific">Caulifigura coniformis</name>
    <dbReference type="NCBI Taxonomy" id="2527983"/>
    <lineage>
        <taxon>Bacteria</taxon>
        <taxon>Pseudomonadati</taxon>
        <taxon>Planctomycetota</taxon>
        <taxon>Planctomycetia</taxon>
        <taxon>Planctomycetales</taxon>
        <taxon>Planctomycetaceae</taxon>
        <taxon>Caulifigura</taxon>
    </lineage>
</organism>
<name>A0A517SFM6_9PLAN</name>
<dbReference type="GO" id="GO:0005737">
    <property type="term" value="C:cytoplasm"/>
    <property type="evidence" value="ECO:0007669"/>
    <property type="project" value="TreeGrafter"/>
</dbReference>
<evidence type="ECO:0000313" key="4">
    <source>
        <dbReference type="Proteomes" id="UP000315700"/>
    </source>
</evidence>
<sequence length="260" mass="28423">MTGPIIDTNIYLSRWPTRRLQLDETAKLVEKLKSQGVVEAWAGSFDALLHKDLAGVNARLAEECAAHTAVRLVPFGAINPMLPDWQDDLRRCADEHKMPGIRLHPNYHGYTLADPVFAEVLKAATERKLVVSLAVTMEDERMMHPMFRAAAVDARPLAKIVRETPGVRLLLLNAVKTVKGESLADLAAAGDVSVEIAMQEGVNGVETLLKAAPLERVLFGSLSPLFYFEAAALKLQESPLATPQIRAIAETNARRLLSGS</sequence>
<dbReference type="SUPFAM" id="SSF51556">
    <property type="entry name" value="Metallo-dependent hydrolases"/>
    <property type="match status" value="1"/>
</dbReference>
<dbReference type="GO" id="GO:0016831">
    <property type="term" value="F:carboxy-lyase activity"/>
    <property type="evidence" value="ECO:0007669"/>
    <property type="project" value="InterPro"/>
</dbReference>
<dbReference type="Gene3D" id="3.20.20.140">
    <property type="entry name" value="Metal-dependent hydrolases"/>
    <property type="match status" value="1"/>
</dbReference>
<protein>
    <submittedName>
        <fullName evidence="3">Amidohydrolase</fullName>
    </submittedName>
</protein>
<evidence type="ECO:0000256" key="1">
    <source>
        <dbReference type="ARBA" id="ARBA00023239"/>
    </source>
</evidence>
<dbReference type="KEGG" id="ccos:Pan44_29730"/>
<dbReference type="InParanoid" id="A0A517SFM6"/>
<dbReference type="Proteomes" id="UP000315700">
    <property type="component" value="Chromosome"/>
</dbReference>
<keyword evidence="3" id="KW-0378">Hydrolase</keyword>
<dbReference type="InterPro" id="IPR032465">
    <property type="entry name" value="ACMSD"/>
</dbReference>
<accession>A0A517SFM6</accession>
<reference evidence="3 4" key="1">
    <citation type="submission" date="2019-02" db="EMBL/GenBank/DDBJ databases">
        <title>Deep-cultivation of Planctomycetes and their phenomic and genomic characterization uncovers novel biology.</title>
        <authorList>
            <person name="Wiegand S."/>
            <person name="Jogler M."/>
            <person name="Boedeker C."/>
            <person name="Pinto D."/>
            <person name="Vollmers J."/>
            <person name="Rivas-Marin E."/>
            <person name="Kohn T."/>
            <person name="Peeters S.H."/>
            <person name="Heuer A."/>
            <person name="Rast P."/>
            <person name="Oberbeckmann S."/>
            <person name="Bunk B."/>
            <person name="Jeske O."/>
            <person name="Meyerdierks A."/>
            <person name="Storesund J.E."/>
            <person name="Kallscheuer N."/>
            <person name="Luecker S."/>
            <person name="Lage O.M."/>
            <person name="Pohl T."/>
            <person name="Merkel B.J."/>
            <person name="Hornburger P."/>
            <person name="Mueller R.-W."/>
            <person name="Bruemmer F."/>
            <person name="Labrenz M."/>
            <person name="Spormann A.M."/>
            <person name="Op den Camp H."/>
            <person name="Overmann J."/>
            <person name="Amann R."/>
            <person name="Jetten M.S.M."/>
            <person name="Mascher T."/>
            <person name="Medema M.H."/>
            <person name="Devos D.P."/>
            <person name="Kaster A.-K."/>
            <person name="Ovreas L."/>
            <person name="Rohde M."/>
            <person name="Galperin M.Y."/>
            <person name="Jogler C."/>
        </authorList>
    </citation>
    <scope>NUCLEOTIDE SEQUENCE [LARGE SCALE GENOMIC DNA]</scope>
    <source>
        <strain evidence="3 4">Pan44</strain>
    </source>
</reference>
<keyword evidence="4" id="KW-1185">Reference proteome</keyword>